<dbReference type="PROSITE" id="PS50853">
    <property type="entry name" value="FN3"/>
    <property type="match status" value="1"/>
</dbReference>
<dbReference type="CDD" id="cd14254">
    <property type="entry name" value="Dockerin_II"/>
    <property type="match status" value="1"/>
</dbReference>
<keyword evidence="2" id="KW-0732">Signal</keyword>
<dbReference type="Gene3D" id="1.10.1330.10">
    <property type="entry name" value="Dockerin domain"/>
    <property type="match status" value="1"/>
</dbReference>
<dbReference type="SUPFAM" id="SSF49785">
    <property type="entry name" value="Galactose-binding domain-like"/>
    <property type="match status" value="1"/>
</dbReference>
<dbReference type="InterPro" id="IPR002105">
    <property type="entry name" value="Dockerin_1_rpt"/>
</dbReference>
<evidence type="ECO:0000313" key="7">
    <source>
        <dbReference type="Proteomes" id="UP000276128"/>
    </source>
</evidence>
<dbReference type="CDD" id="cd23669">
    <property type="entry name" value="GH55_SacteLam55A-like"/>
    <property type="match status" value="1"/>
</dbReference>
<dbReference type="SUPFAM" id="SSF63446">
    <property type="entry name" value="Type I dockerin domain"/>
    <property type="match status" value="1"/>
</dbReference>
<dbReference type="GO" id="GO:0004553">
    <property type="term" value="F:hydrolase activity, hydrolyzing O-glycosyl compounds"/>
    <property type="evidence" value="ECO:0007669"/>
    <property type="project" value="InterPro"/>
</dbReference>
<proteinExistence type="predicted"/>
<dbReference type="InterPro" id="IPR003961">
    <property type="entry name" value="FN3_dom"/>
</dbReference>
<dbReference type="Pfam" id="PF00754">
    <property type="entry name" value="F5_F8_type_C"/>
    <property type="match status" value="1"/>
</dbReference>
<dbReference type="InterPro" id="IPR008979">
    <property type="entry name" value="Galactose-bd-like_sf"/>
</dbReference>
<organism evidence="6 7">
    <name type="scientific">Paenibacillus whitsoniae</name>
    <dbReference type="NCBI Taxonomy" id="2496558"/>
    <lineage>
        <taxon>Bacteria</taxon>
        <taxon>Bacillati</taxon>
        <taxon>Bacillota</taxon>
        <taxon>Bacilli</taxon>
        <taxon>Bacillales</taxon>
        <taxon>Paenibacillaceae</taxon>
        <taxon>Paenibacillus</taxon>
    </lineage>
</organism>
<dbReference type="PROSITE" id="PS51766">
    <property type="entry name" value="DOCKERIN"/>
    <property type="match status" value="1"/>
</dbReference>
<dbReference type="InterPro" id="IPR002102">
    <property type="entry name" value="Cohesin_dom"/>
</dbReference>
<feature type="domain" description="Dockerin" evidence="5">
    <location>
        <begin position="1031"/>
        <end position="1093"/>
    </location>
</feature>
<feature type="domain" description="F5/8 type C" evidence="3">
    <location>
        <begin position="681"/>
        <end position="821"/>
    </location>
</feature>
<dbReference type="InterPro" id="IPR016134">
    <property type="entry name" value="Dockerin_dom"/>
</dbReference>
<dbReference type="InterPro" id="IPR018247">
    <property type="entry name" value="EF_Hand_1_Ca_BS"/>
</dbReference>
<gene>
    <name evidence="6" type="ORF">EJQ19_28320</name>
</gene>
<dbReference type="EMBL" id="RXHU01000107">
    <property type="protein sequence ID" value="RTE03030.1"/>
    <property type="molecule type" value="Genomic_DNA"/>
</dbReference>
<feature type="chain" id="PRO_5019573666" evidence="2">
    <location>
        <begin position="29"/>
        <end position="1093"/>
    </location>
</feature>
<dbReference type="PROSITE" id="PS00018">
    <property type="entry name" value="EF_HAND_1"/>
    <property type="match status" value="1"/>
</dbReference>
<dbReference type="InterPro" id="IPR036116">
    <property type="entry name" value="FN3_sf"/>
</dbReference>
<feature type="domain" description="Fibronectin type-III" evidence="4">
    <location>
        <begin position="606"/>
        <end position="691"/>
    </location>
</feature>
<dbReference type="InterPro" id="IPR000421">
    <property type="entry name" value="FA58C"/>
</dbReference>
<dbReference type="GO" id="GO:0030246">
    <property type="term" value="F:carbohydrate binding"/>
    <property type="evidence" value="ECO:0007669"/>
    <property type="project" value="InterPro"/>
</dbReference>
<protein>
    <submittedName>
        <fullName evidence="6">Fibronectin type III domain-containing protein</fullName>
    </submittedName>
</protein>
<evidence type="ECO:0000259" key="3">
    <source>
        <dbReference type="PROSITE" id="PS50022"/>
    </source>
</evidence>
<dbReference type="CDD" id="cd00063">
    <property type="entry name" value="FN3"/>
    <property type="match status" value="1"/>
</dbReference>
<dbReference type="InterPro" id="IPR059186">
    <property type="entry name" value="SACTE_4363"/>
</dbReference>
<evidence type="ECO:0000259" key="5">
    <source>
        <dbReference type="PROSITE" id="PS51766"/>
    </source>
</evidence>
<dbReference type="GO" id="GO:0000272">
    <property type="term" value="P:polysaccharide catabolic process"/>
    <property type="evidence" value="ECO:0007669"/>
    <property type="project" value="InterPro"/>
</dbReference>
<dbReference type="InterPro" id="IPR008965">
    <property type="entry name" value="CBM2/CBM3_carb-bd_dom_sf"/>
</dbReference>
<dbReference type="CDD" id="cd08547">
    <property type="entry name" value="Type_II_cohesin"/>
    <property type="match status" value="1"/>
</dbReference>
<dbReference type="Pfam" id="PF00963">
    <property type="entry name" value="Cohesin"/>
    <property type="match status" value="1"/>
</dbReference>
<sequence length="1093" mass="114988">MRSFHKLVSSISMMALAVTLWSPGISRADTPITDANASIFGPNVYVFDPSMSATDIQNKTNEIFTRQETNEFGTERDALLFKPGTYNVNFNVGFYTQVSGLGQNPGDVTINGGLNVNADWDNGNATRNFWRGLENLTIAPSNGTTQIAVSQAAPLRRLHIKGGLNLFDFDANWNAGWASGGYLADSIVDNNIVPASQQQWFSRNSEWASWSNGVWNMVFVGDKNTPSGDFPNQPYTVVPNTPIIREKPYLYIDNGGQYQVFVPSLQQNTQGASWTSAPTPGTSLPIDQFYIVRTDTYSTANINAALAAGKHLLFTPGIYHLSDTIRISNADTVVLGIGMPTLIPDTDAPAISVADVDGVKLAGLVFDAGPNATSSLVQVGPPGSSASHAANPISLTDLFFRTGGVTAGTNAAQMTINSNDVIGDHFWMWRADHGAGAGWSTNVSTNGLVVNGNNVTLYGLFNEHHNEYQTLWNGNGGRVYFYQSEIPYDVPNQAAWMSKGGTENGYASYKVADSVTSHEAWGLGVYSYFRDAAVKLGTAIEVPQAAGIKIHHATTIWLNGTAGSEITHIINQTGGKVYANSPGTAMRQTLTEFVGSDAGDTQAPSVPGNLMAAAPAYNQVNLNWSASTDNVSVSGYEVYRNGALIGTTASNSYTDTTTKASTAYTYTVKAKDDAGNASAASNSASVTTPAKALDRTGWTATSSPTSADGPMNLIDGSMSTRWSTGTQMANGQSFTIDMKSPTAINSVVMDSTGSNNDYARGYQLFVSNDGVNWGSAVATGTGTGPVITVNFPTQTVRYFKIVQTGTSSSWWSIREVRVYGPTAPAAALAGPPSVTAGQSFDATLSLSDVATSVYAQDIQLAYDSALLNLTSTESLNSNVVVVDQKAGAGSMRLLTVNLGGHDVNGDLLRLHMTALSPGDDATASIAVAKLTLADATGAETDLDAVSTSIGIKAIVDLSALNALIAQAQAAHDAAVEGLQIGQYPAGTKAVLQAAINDAMAVAAAPGVTKAQVTQAISALNTALQTFTQSVYTRTPGDLNTDGKFTIGDLAIVAAAYGKTSASPDWATYQFADINHDGVVDLADLAAVAQRILQ</sequence>
<evidence type="ECO:0000313" key="6">
    <source>
        <dbReference type="EMBL" id="RTE03030.1"/>
    </source>
</evidence>
<dbReference type="Pfam" id="PF00404">
    <property type="entry name" value="Dockerin_1"/>
    <property type="match status" value="1"/>
</dbReference>
<dbReference type="SMART" id="SM00060">
    <property type="entry name" value="FN3"/>
    <property type="match status" value="1"/>
</dbReference>
<dbReference type="Proteomes" id="UP000276128">
    <property type="component" value="Unassembled WGS sequence"/>
</dbReference>
<name>A0A430J5F0_9BACL</name>
<reference evidence="6 7" key="1">
    <citation type="submission" date="2018-12" db="EMBL/GenBank/DDBJ databases">
        <title>Bacillus ochoae sp. nov., Paenibacillus whitsoniae sp. nov., Paenibacillus spiritus sp. nov. Isolated from the Mars Exploration Rover during spacecraft assembly.</title>
        <authorList>
            <person name="Seuylemezian A."/>
            <person name="Vaishampayan P."/>
        </authorList>
    </citation>
    <scope>NUCLEOTIDE SEQUENCE [LARGE SCALE GENOMIC DNA]</scope>
    <source>
        <strain evidence="6 7">MER 54</strain>
    </source>
</reference>
<dbReference type="OrthoDB" id="52286at2"/>
<dbReference type="InterPro" id="IPR036439">
    <property type="entry name" value="Dockerin_dom_sf"/>
</dbReference>
<dbReference type="Gene3D" id="2.60.40.10">
    <property type="entry name" value="Immunoglobulins"/>
    <property type="match status" value="1"/>
</dbReference>
<evidence type="ECO:0000259" key="4">
    <source>
        <dbReference type="PROSITE" id="PS50853"/>
    </source>
</evidence>
<evidence type="ECO:0000256" key="1">
    <source>
        <dbReference type="SAM" id="MobiDB-lite"/>
    </source>
</evidence>
<feature type="signal peptide" evidence="2">
    <location>
        <begin position="1"/>
        <end position="28"/>
    </location>
</feature>
<feature type="region of interest" description="Disordered" evidence="1">
    <location>
        <begin position="676"/>
        <end position="713"/>
    </location>
</feature>
<feature type="compositionally biased region" description="Low complexity" evidence="1">
    <location>
        <begin position="676"/>
        <end position="685"/>
    </location>
</feature>
<accession>A0A430J5F0</accession>
<dbReference type="SUPFAM" id="SSF49384">
    <property type="entry name" value="Carbohydrate-binding domain"/>
    <property type="match status" value="1"/>
</dbReference>
<dbReference type="PROSITE" id="PS50022">
    <property type="entry name" value="FA58C_3"/>
    <property type="match status" value="1"/>
</dbReference>
<evidence type="ECO:0000256" key="2">
    <source>
        <dbReference type="SAM" id="SignalP"/>
    </source>
</evidence>
<dbReference type="Gene3D" id="2.60.120.260">
    <property type="entry name" value="Galactose-binding domain-like"/>
    <property type="match status" value="1"/>
</dbReference>
<dbReference type="AlphaFoldDB" id="A0A430J5F0"/>
<keyword evidence="7" id="KW-1185">Reference proteome</keyword>
<dbReference type="Gene3D" id="1.20.1270.90">
    <property type="entry name" value="AF1782-like"/>
    <property type="match status" value="1"/>
</dbReference>
<dbReference type="Gene3D" id="2.60.40.680">
    <property type="match status" value="1"/>
</dbReference>
<comment type="caution">
    <text evidence="6">The sequence shown here is derived from an EMBL/GenBank/DDBJ whole genome shotgun (WGS) entry which is preliminary data.</text>
</comment>
<dbReference type="InterPro" id="IPR013783">
    <property type="entry name" value="Ig-like_fold"/>
</dbReference>
<dbReference type="SUPFAM" id="SSF49265">
    <property type="entry name" value="Fibronectin type III"/>
    <property type="match status" value="1"/>
</dbReference>
<dbReference type="RefSeq" id="WP_126144592.1">
    <property type="nucleotide sequence ID" value="NZ_RXHU01000107.1"/>
</dbReference>